<evidence type="ECO:0000313" key="4">
    <source>
        <dbReference type="Proteomes" id="UP000515264"/>
    </source>
</evidence>
<keyword evidence="2" id="KW-0812">Transmembrane</keyword>
<feature type="compositionally biased region" description="Polar residues" evidence="1">
    <location>
        <begin position="549"/>
        <end position="567"/>
    </location>
</feature>
<reference evidence="3 4" key="1">
    <citation type="journal article" date="2020" name="J. Nat. Prod.">
        <title>Genomics-Metabolomics Profiling Disclosed Marine Vibrio spartinae 3.6 as a Producer of a New Branched Side Chain Prodigiosin.</title>
        <authorList>
            <person name="Vitale G.A."/>
            <person name="Sciarretta M."/>
            <person name="Palma Esposito F."/>
            <person name="January G.G."/>
            <person name="Giaccio M."/>
            <person name="Bunk B."/>
            <person name="Sproer C."/>
            <person name="Bajerski F."/>
            <person name="Power D."/>
            <person name="Festa C."/>
            <person name="Monti M.C."/>
            <person name="D'Auria M.V."/>
            <person name="de Pascale D."/>
        </authorList>
    </citation>
    <scope>NUCLEOTIDE SEQUENCE [LARGE SCALE GENOMIC DNA]</scope>
    <source>
        <strain evidence="3 4">3.6</strain>
    </source>
</reference>
<organism evidence="3 4">
    <name type="scientific">Vibrio spartinae</name>
    <dbReference type="NCBI Taxonomy" id="1918945"/>
    <lineage>
        <taxon>Bacteria</taxon>
        <taxon>Pseudomonadati</taxon>
        <taxon>Pseudomonadota</taxon>
        <taxon>Gammaproteobacteria</taxon>
        <taxon>Vibrionales</taxon>
        <taxon>Vibrionaceae</taxon>
        <taxon>Vibrio</taxon>
    </lineage>
</organism>
<feature type="transmembrane region" description="Helical" evidence="2">
    <location>
        <begin position="368"/>
        <end position="387"/>
    </location>
</feature>
<dbReference type="EMBL" id="CP046269">
    <property type="protein sequence ID" value="QMV16657.1"/>
    <property type="molecule type" value="Genomic_DNA"/>
</dbReference>
<feature type="region of interest" description="Disordered" evidence="1">
    <location>
        <begin position="475"/>
        <end position="506"/>
    </location>
</feature>
<evidence type="ECO:0000256" key="1">
    <source>
        <dbReference type="SAM" id="MobiDB-lite"/>
    </source>
</evidence>
<evidence type="ECO:0000313" key="3">
    <source>
        <dbReference type="EMBL" id="QMV16657.1"/>
    </source>
</evidence>
<evidence type="ECO:0000256" key="2">
    <source>
        <dbReference type="SAM" id="Phobius"/>
    </source>
</evidence>
<keyword evidence="2" id="KW-0472">Membrane</keyword>
<proteinExistence type="predicted"/>
<keyword evidence="4" id="KW-1185">Reference proteome</keyword>
<name>A0ABX6R5F6_9VIBR</name>
<feature type="region of interest" description="Disordered" evidence="1">
    <location>
        <begin position="549"/>
        <end position="568"/>
    </location>
</feature>
<protein>
    <submittedName>
        <fullName evidence="3">Uncharacterized protein</fullName>
    </submittedName>
</protein>
<sequence length="626" mass="66843">MNDSVLIEINMIDQVTQPLSGVVDEINQIVQTASSDFDKVKSSASDVVQTFTEMGTSLEPILTMDWEVGGADSLENVGRILEHVSTASSEILSLGLGSQLVQVFKDAEGGINQFADSLDQGIDTIVETFDLAKTKAKDFSNAAKAQFAALSQRTQNYIQIGKHLTTSFSANGVKGFASAVKQQFAGISQQTQSLIGRIKNVGTVFSTGGFKNGAKNFAKSVNQQLTSISQKAAGLSGMGGRAQQFLGPISSSLDNVKNSLSQGMGEGIAKVTALGEKFPFLAGGTELVAAGMTSLDGVMKSASGTIGGVQSAITLVSDSAGIFQNVMGSASTVITTFQGVMGAMSNVMAVFGRLIPSVSTAMMVMTSPVTWIVLGIVALIAAVYLIIKYWDDLVAAMSKIEIFQQIGNLFGWLGDMWGQFVSYLSGTSFGAIFGKIFNQIKFYIDKIIGMFKSIGSGISWVAGKLGLSFGSDDAEKPEQGVSTETRAAEKLQKQSQPMPRVSESEKHVFTEARTTENIRKQAQSVPQASESEKHVFTEARTTENIQKQVQSVNQTSESVSERPSGSDSVMAYKQKQNTLPSGMVQNMNKTQSQQVSEVKRFGDIYITAPNGLTPDQLAEWDELNVG</sequence>
<keyword evidence="2" id="KW-1133">Transmembrane helix</keyword>
<dbReference type="RefSeq" id="WP_182288714.1">
    <property type="nucleotide sequence ID" value="NZ_CP046269.1"/>
</dbReference>
<gene>
    <name evidence="3" type="ORF">Vspart_04053</name>
</gene>
<dbReference type="Proteomes" id="UP000515264">
    <property type="component" value="Chromosome 2"/>
</dbReference>
<feature type="transmembrane region" description="Helical" evidence="2">
    <location>
        <begin position="337"/>
        <end position="356"/>
    </location>
</feature>
<feature type="transmembrane region" description="Helical" evidence="2">
    <location>
        <begin position="417"/>
        <end position="437"/>
    </location>
</feature>
<accession>A0ABX6R5F6</accession>